<protein>
    <submittedName>
        <fullName evidence="1">Uncharacterized protein</fullName>
    </submittedName>
</protein>
<gene>
    <name evidence="1" type="ORF">F4W18_21260</name>
</gene>
<dbReference type="OrthoDB" id="1986818at2"/>
<evidence type="ECO:0000313" key="1">
    <source>
        <dbReference type="EMBL" id="KAA8667125.1"/>
    </source>
</evidence>
<proteinExistence type="predicted"/>
<dbReference type="AlphaFoldDB" id="A0A5M9N5B0"/>
<evidence type="ECO:0000313" key="2">
    <source>
        <dbReference type="Proteomes" id="UP000322521"/>
    </source>
</evidence>
<dbReference type="Proteomes" id="UP000322521">
    <property type="component" value="Unassembled WGS sequence"/>
</dbReference>
<keyword evidence="2" id="KW-1185">Reference proteome</keyword>
<dbReference type="RefSeq" id="WP_086711306.1">
    <property type="nucleotide sequence ID" value="NZ_AP025492.1"/>
</dbReference>
<sequence length="134" mass="15292">MKPSKRYQKITFHHVGIPTSNSLPGDTHVAALKMHATGYFETPYAMEWMNFDEDSSLPEVIKTQPHIGYVVESLKDAIRGRDVILGPTSPVQGVTVAFVLEGRDLIEFLEFDKAEHEVWPHPNKFMLELIEEDR</sequence>
<organism evidence="1 2">
    <name type="scientific">Vibrio gigantis</name>
    <dbReference type="NCBI Taxonomy" id="296199"/>
    <lineage>
        <taxon>Bacteria</taxon>
        <taxon>Pseudomonadati</taxon>
        <taxon>Pseudomonadota</taxon>
        <taxon>Gammaproteobacteria</taxon>
        <taxon>Vibrionales</taxon>
        <taxon>Vibrionaceae</taxon>
        <taxon>Vibrio</taxon>
    </lineage>
</organism>
<name>A0A5M9N5B0_9VIBR</name>
<dbReference type="EMBL" id="VXJS01000015">
    <property type="protein sequence ID" value="KAA8667125.1"/>
    <property type="molecule type" value="Genomic_DNA"/>
</dbReference>
<accession>A0A5M9N5B0</accession>
<comment type="caution">
    <text evidence="1">The sequence shown here is derived from an EMBL/GenBank/DDBJ whole genome shotgun (WGS) entry which is preliminary data.</text>
</comment>
<reference evidence="1 2" key="1">
    <citation type="submission" date="2019-09" db="EMBL/GenBank/DDBJ databases">
        <title>Draft genome sequence of various Type strains from the CCUG.</title>
        <authorList>
            <person name="Pineiro-Iglesias B."/>
            <person name="Tunovic T."/>
            <person name="Unosson C."/>
            <person name="Inganas E."/>
            <person name="Ohlen M."/>
            <person name="Cardew S."/>
            <person name="Jensie-Markopoulos S."/>
            <person name="Salva-Serra F."/>
            <person name="Jaen-Luchoro D."/>
            <person name="Karlsson R."/>
            <person name="Svensson-Stadler L."/>
            <person name="Chun J."/>
            <person name="Moore E."/>
        </authorList>
    </citation>
    <scope>NUCLEOTIDE SEQUENCE [LARGE SCALE GENOMIC DNA]</scope>
    <source>
        <strain evidence="1 2">CCUG 56969T</strain>
    </source>
</reference>